<feature type="domain" description="Ricin B lectin" evidence="3">
    <location>
        <begin position="693"/>
        <end position="766"/>
    </location>
</feature>
<protein>
    <submittedName>
        <fullName evidence="5">Coagulation factor 5 8 type domain</fullName>
    </submittedName>
</protein>
<reference evidence="5 6" key="1">
    <citation type="journal article" date="2017" name="BMC Genomics">
        <title>Chromosome level assembly and secondary metabolite potential of the parasitic fungus Cordyceps militaris.</title>
        <authorList>
            <person name="Kramer G.J."/>
            <person name="Nodwell J.R."/>
        </authorList>
    </citation>
    <scope>NUCLEOTIDE SEQUENCE [LARGE SCALE GENOMIC DNA]</scope>
    <source>
        <strain evidence="5 6">ATCC 34164</strain>
    </source>
</reference>
<dbReference type="Pfam" id="PF03633">
    <property type="entry name" value="Glyco_hydro_65C"/>
    <property type="match status" value="1"/>
</dbReference>
<feature type="domain" description="Glycoside hydrolase family 65 C-terminal" evidence="2">
    <location>
        <begin position="462"/>
        <end position="513"/>
    </location>
</feature>
<evidence type="ECO:0000259" key="2">
    <source>
        <dbReference type="Pfam" id="PF03633"/>
    </source>
</evidence>
<dbReference type="InterPro" id="IPR008979">
    <property type="entry name" value="Galactose-bd-like_sf"/>
</dbReference>
<dbReference type="InterPro" id="IPR012341">
    <property type="entry name" value="6hp_glycosidase-like_sf"/>
</dbReference>
<name>A0A2H4SBY1_CORMI</name>
<feature type="chain" id="PRO_5014155069" evidence="1">
    <location>
        <begin position="35"/>
        <end position="839"/>
    </location>
</feature>
<dbReference type="InterPro" id="IPR000772">
    <property type="entry name" value="Ricin_B_lectin"/>
</dbReference>
<dbReference type="SUPFAM" id="SSF49785">
    <property type="entry name" value="Galactose-binding domain-like"/>
    <property type="match status" value="1"/>
</dbReference>
<dbReference type="GO" id="GO:0003824">
    <property type="term" value="F:catalytic activity"/>
    <property type="evidence" value="ECO:0007669"/>
    <property type="project" value="UniProtKB-ARBA"/>
</dbReference>
<proteinExistence type="predicted"/>
<gene>
    <name evidence="5" type="ORF">A9K55_005793</name>
</gene>
<dbReference type="AlphaFoldDB" id="A0A2H4SBY1"/>
<dbReference type="PROSITE" id="PS50231">
    <property type="entry name" value="RICIN_B_LECTIN"/>
    <property type="match status" value="1"/>
</dbReference>
<dbReference type="VEuPathDB" id="FungiDB:CCM_03178"/>
<dbReference type="InterPro" id="IPR005194">
    <property type="entry name" value="Glyco_hydro_65_C"/>
</dbReference>
<dbReference type="CDD" id="cd00161">
    <property type="entry name" value="beta-trefoil_Ricin-like"/>
    <property type="match status" value="1"/>
</dbReference>
<evidence type="ECO:0000259" key="4">
    <source>
        <dbReference type="Pfam" id="PF22422"/>
    </source>
</evidence>
<dbReference type="Gene3D" id="1.50.10.10">
    <property type="match status" value="1"/>
</dbReference>
<dbReference type="Pfam" id="PF14200">
    <property type="entry name" value="RicinB_lectin_2"/>
    <property type="match status" value="2"/>
</dbReference>
<feature type="domain" description="Ricin B lectin" evidence="3">
    <location>
        <begin position="777"/>
        <end position="832"/>
    </location>
</feature>
<sequence length="839" mass="92729">MFVSMSFSPAIYGILGAMRFALSLFAAVPPAASGAGTHFLNHTALLSGVEDPAWFSANVPLVELPSADLQAVYYYRWSTYREHLAYTGAPHGYLATEFLHAASYGAPFGGIVAAAGHHITEGRWLRDPRYGRDLVDYWLAGPGQRPKPATEALNKDTRDWAHQYSFWAASAVWRRYLVTGDRNATTAQLANLVAQYRGWDDHFSPDLGLYWQVPVWDATEYTAASYASPGGDPYHGGAGFRPTINAYQYGDARAIAAIAGLAGAPALQRDYEQRAASLQQALQRHLWHADKAFYMHRDRDFGRALLGDREIMGFLPWMFGVPVANASAAPFRQLLDPDGFLAPFGPTTLERRSRWYMHEADGCCRWDGPSWPFATAQTLAAVETLLHEYPRQEAITPADYVRLLETYARTLHKNGAPYVAEAHHPTEDRWLYDGRDHSEDYNHSTFVDNVLAGLLGLRGRPDDALTVRPLVPPSWPYFAVENLTYHGRRVTVLWDATGTRYNQGRGLTVFVDGVVAARRDTLGGDGGLTVPVKPGIPVPAPHKVNIAANSQDDPLLSRAFASYTSPFDDAMRAIDGSVWRTAVPSNSRWTSYQSPHASDHMGVDLRRAQSVCDVRLYFYDDGDGVRIPVRYDLQYWRPDGWATVPGQKRSKAPTASNEEIRVTFPALVTSQLRVVAPNPSPGRGWGLSEMEVWTAPVFHLRNEHSGKLMGVDRMSTAAGARVQQYDDNGTRDHHWQFVPVGGGWSAIENLNSGLVLAVDSNENSAGLVQKDNEGTSHQLWKVEFEGSGLFLIRNKGSNKVAGVDGMSTNNSANVVQYDDNGTKDHLWSILPAAIEGCYS</sequence>
<dbReference type="OrthoDB" id="5382128at2759"/>
<dbReference type="Pfam" id="PF22422">
    <property type="entry name" value="MGH1-like_GH"/>
    <property type="match status" value="1"/>
</dbReference>
<dbReference type="InterPro" id="IPR054491">
    <property type="entry name" value="MGH1-like_GH"/>
</dbReference>
<dbReference type="GO" id="GO:0005975">
    <property type="term" value="P:carbohydrate metabolic process"/>
    <property type="evidence" value="ECO:0007669"/>
    <property type="project" value="InterPro"/>
</dbReference>
<dbReference type="Gene3D" id="2.60.120.260">
    <property type="entry name" value="Galactose-binding domain-like"/>
    <property type="match status" value="1"/>
</dbReference>
<feature type="domain" description="Mannosylglycerate hydrolase MGH1-like glycoside hydrolase" evidence="4">
    <location>
        <begin position="111"/>
        <end position="444"/>
    </location>
</feature>
<organism evidence="5 6">
    <name type="scientific">Cordyceps militaris</name>
    <name type="common">Caterpillar fungus</name>
    <name type="synonym">Clavaria militaris</name>
    <dbReference type="NCBI Taxonomy" id="73501"/>
    <lineage>
        <taxon>Eukaryota</taxon>
        <taxon>Fungi</taxon>
        <taxon>Dikarya</taxon>
        <taxon>Ascomycota</taxon>
        <taxon>Pezizomycotina</taxon>
        <taxon>Sordariomycetes</taxon>
        <taxon>Hypocreomycetidae</taxon>
        <taxon>Hypocreales</taxon>
        <taxon>Cordycipitaceae</taxon>
        <taxon>Cordyceps</taxon>
    </lineage>
</organism>
<dbReference type="InterPro" id="IPR008928">
    <property type="entry name" value="6-hairpin_glycosidase_sf"/>
</dbReference>
<accession>A0A2H4SBY1</accession>
<feature type="signal peptide" evidence="1">
    <location>
        <begin position="1"/>
        <end position="34"/>
    </location>
</feature>
<dbReference type="VEuPathDB" id="FungiDB:A9K55_005793"/>
<dbReference type="SUPFAM" id="SSF48208">
    <property type="entry name" value="Six-hairpin glycosidases"/>
    <property type="match status" value="1"/>
</dbReference>
<evidence type="ECO:0000313" key="6">
    <source>
        <dbReference type="Proteomes" id="UP000323067"/>
    </source>
</evidence>
<evidence type="ECO:0000256" key="1">
    <source>
        <dbReference type="SAM" id="SignalP"/>
    </source>
</evidence>
<evidence type="ECO:0000259" key="3">
    <source>
        <dbReference type="Pfam" id="PF14200"/>
    </source>
</evidence>
<evidence type="ECO:0000313" key="5">
    <source>
        <dbReference type="EMBL" id="ATY60620.1"/>
    </source>
</evidence>
<dbReference type="Gene3D" id="2.80.10.50">
    <property type="match status" value="1"/>
</dbReference>
<dbReference type="InterPro" id="IPR035992">
    <property type="entry name" value="Ricin_B-like_lectins"/>
</dbReference>
<dbReference type="Proteomes" id="UP000323067">
    <property type="component" value="Chromosome vi"/>
</dbReference>
<dbReference type="SUPFAM" id="SSF50370">
    <property type="entry name" value="Ricin B-like lectins"/>
    <property type="match status" value="1"/>
</dbReference>
<dbReference type="EMBL" id="CP023323">
    <property type="protein sequence ID" value="ATY60620.1"/>
    <property type="molecule type" value="Genomic_DNA"/>
</dbReference>
<keyword evidence="1" id="KW-0732">Signal</keyword>